<keyword evidence="2" id="KW-0560">Oxidoreductase</keyword>
<dbReference type="RefSeq" id="WP_322455914.1">
    <property type="nucleotide sequence ID" value="NZ_CP141059.1"/>
</dbReference>
<dbReference type="InterPro" id="IPR020904">
    <property type="entry name" value="Sc_DH/Rdtase_CS"/>
</dbReference>
<dbReference type="NCBIfam" id="NF009467">
    <property type="entry name" value="PRK12826.1-3"/>
    <property type="match status" value="1"/>
</dbReference>
<evidence type="ECO:0000256" key="2">
    <source>
        <dbReference type="ARBA" id="ARBA00023002"/>
    </source>
</evidence>
<proteinExistence type="inferred from homology"/>
<dbReference type="NCBIfam" id="TIGR03971">
    <property type="entry name" value="SDR_subfam_1"/>
    <property type="match status" value="1"/>
</dbReference>
<dbReference type="PROSITE" id="PS00061">
    <property type="entry name" value="ADH_SHORT"/>
    <property type="match status" value="1"/>
</dbReference>
<dbReference type="InterPro" id="IPR002347">
    <property type="entry name" value="SDR_fam"/>
</dbReference>
<dbReference type="InterPro" id="IPR036291">
    <property type="entry name" value="NAD(P)-bd_dom_sf"/>
</dbReference>
<keyword evidence="6" id="KW-1185">Reference proteome</keyword>
<evidence type="ECO:0000256" key="3">
    <source>
        <dbReference type="ARBA" id="ARBA00023027"/>
    </source>
</evidence>
<evidence type="ECO:0000313" key="5">
    <source>
        <dbReference type="EMBL" id="WQQ25386.1"/>
    </source>
</evidence>
<dbReference type="EMBL" id="CP141059">
    <property type="protein sequence ID" value="WQQ25386.1"/>
    <property type="molecule type" value="Genomic_DNA"/>
</dbReference>
<reference evidence="6" key="1">
    <citation type="submission" date="2023-12" db="EMBL/GenBank/DDBJ databases">
        <title>Novel species in genus Nocardioides.</title>
        <authorList>
            <person name="Zhou H."/>
        </authorList>
    </citation>
    <scope>NUCLEOTIDE SEQUENCE [LARGE SCALE GENOMIC DNA]</scope>
    <source>
        <strain evidence="6">HM61</strain>
    </source>
</reference>
<keyword evidence="3" id="KW-0520">NAD</keyword>
<evidence type="ECO:0000313" key="6">
    <source>
        <dbReference type="Proteomes" id="UP001327225"/>
    </source>
</evidence>
<evidence type="ECO:0000256" key="4">
    <source>
        <dbReference type="RuleBase" id="RU000363"/>
    </source>
</evidence>
<dbReference type="Gene3D" id="3.40.50.720">
    <property type="entry name" value="NAD(P)-binding Rossmann-like Domain"/>
    <property type="match status" value="1"/>
</dbReference>
<protein>
    <submittedName>
        <fullName evidence="5">Mycofactocin-coupled SDR family oxidoreductase</fullName>
    </submittedName>
</protein>
<dbReference type="Proteomes" id="UP001327225">
    <property type="component" value="Chromosome"/>
</dbReference>
<dbReference type="PRINTS" id="PR00081">
    <property type="entry name" value="GDHRDH"/>
</dbReference>
<name>A0ABZ0ZN57_9ACTN</name>
<accession>A0ABZ0ZN57</accession>
<dbReference type="SUPFAM" id="SSF51735">
    <property type="entry name" value="NAD(P)-binding Rossmann-fold domains"/>
    <property type="match status" value="1"/>
</dbReference>
<comment type="similarity">
    <text evidence="1 4">Belongs to the short-chain dehydrogenases/reductases (SDR) family.</text>
</comment>
<organism evidence="5 6">
    <name type="scientific">Nocardioides bizhenqiangii</name>
    <dbReference type="NCBI Taxonomy" id="3095076"/>
    <lineage>
        <taxon>Bacteria</taxon>
        <taxon>Bacillati</taxon>
        <taxon>Actinomycetota</taxon>
        <taxon>Actinomycetes</taxon>
        <taxon>Propionibacteriales</taxon>
        <taxon>Nocardioidaceae</taxon>
        <taxon>Nocardioides</taxon>
    </lineage>
</organism>
<dbReference type="InterPro" id="IPR023985">
    <property type="entry name" value="SDR_subfam_1"/>
</dbReference>
<evidence type="ECO:0000256" key="1">
    <source>
        <dbReference type="ARBA" id="ARBA00006484"/>
    </source>
</evidence>
<sequence length="276" mass="29066">MNRLEGKVALITGAARGMGRSHAIRLAEEGAAIVALDICRDIDNASTGLASQADLAETALLVEKAGGSVVALEADVRDLEALQRAASTAVDHFGTLDIVCANAAIASFGPSWELSEDAWRDVMDVNLTGSWHTAKACLPAMIELGRGGSIVFVNSVNGLKSGPGISHYAASKHGVVGLMKSLASEAGRFGIRVNSVHPTMVGTAMTMNEAAFRRYLPEVDEPTLADMQRLMEGRHALDVPMIEAVDVSNAVLWLASDEARYVTGVTLPVDAGMLVR</sequence>
<dbReference type="PANTHER" id="PTHR24321:SF8">
    <property type="entry name" value="ESTRADIOL 17-BETA-DEHYDROGENASE 8-RELATED"/>
    <property type="match status" value="1"/>
</dbReference>
<dbReference type="PRINTS" id="PR00080">
    <property type="entry name" value="SDRFAMILY"/>
</dbReference>
<dbReference type="Pfam" id="PF00106">
    <property type="entry name" value="adh_short"/>
    <property type="match status" value="1"/>
</dbReference>
<dbReference type="CDD" id="cd05233">
    <property type="entry name" value="SDR_c"/>
    <property type="match status" value="1"/>
</dbReference>
<gene>
    <name evidence="5" type="ORF">SHK19_15620</name>
</gene>
<dbReference type="PANTHER" id="PTHR24321">
    <property type="entry name" value="DEHYDROGENASES, SHORT CHAIN"/>
    <property type="match status" value="1"/>
</dbReference>